<dbReference type="EMBL" id="JGYQ01000015">
    <property type="protein sequence ID" value="KFI47082.1"/>
    <property type="molecule type" value="Genomic_DNA"/>
</dbReference>
<feature type="coiled-coil region" evidence="1">
    <location>
        <begin position="2"/>
        <end position="36"/>
    </location>
</feature>
<evidence type="ECO:0000256" key="2">
    <source>
        <dbReference type="SAM" id="MobiDB-lite"/>
    </source>
</evidence>
<name>A0A086ZKN2_9BIFI</name>
<accession>A0A086ZKN2</accession>
<dbReference type="Proteomes" id="UP000029093">
    <property type="component" value="Unassembled WGS sequence"/>
</dbReference>
<sequence length="120" mass="13874">MAKTKAEKIAAIELQMTQLENQRKKLIQEQKQQERKDRTKRLCKRMGLFESMLPESISLTDEQFQIFLEKTIAAEHSRRILDGLTAQRGTQQTARNAAYTETQDDEDADEDDGSDARVRD</sequence>
<evidence type="ECO:0000256" key="1">
    <source>
        <dbReference type="SAM" id="Coils"/>
    </source>
</evidence>
<keyword evidence="4" id="KW-1185">Reference proteome</keyword>
<evidence type="ECO:0008006" key="5">
    <source>
        <dbReference type="Google" id="ProtNLM"/>
    </source>
</evidence>
<organism evidence="3 4">
    <name type="scientific">Bifidobacterium boum</name>
    <dbReference type="NCBI Taxonomy" id="78343"/>
    <lineage>
        <taxon>Bacteria</taxon>
        <taxon>Bacillati</taxon>
        <taxon>Actinomycetota</taxon>
        <taxon>Actinomycetes</taxon>
        <taxon>Bifidobacteriales</taxon>
        <taxon>Bifidobacteriaceae</taxon>
        <taxon>Bifidobacterium</taxon>
    </lineage>
</organism>
<proteinExistence type="predicted"/>
<comment type="caution">
    <text evidence="3">The sequence shown here is derived from an EMBL/GenBank/DDBJ whole genome shotgun (WGS) entry which is preliminary data.</text>
</comment>
<evidence type="ECO:0000313" key="3">
    <source>
        <dbReference type="EMBL" id="KFI47082.1"/>
    </source>
</evidence>
<dbReference type="Pfam" id="PF12958">
    <property type="entry name" value="DUF3847"/>
    <property type="match status" value="1"/>
</dbReference>
<keyword evidence="1" id="KW-0175">Coiled coil</keyword>
<dbReference type="RefSeq" id="WP_081815537.1">
    <property type="nucleotide sequence ID" value="NZ_JGYQ01000015.1"/>
</dbReference>
<dbReference type="AlphaFoldDB" id="A0A086ZKN2"/>
<gene>
    <name evidence="3" type="ORF">BBOU_1054</name>
</gene>
<dbReference type="InterPro" id="IPR024215">
    <property type="entry name" value="DUF3847"/>
</dbReference>
<evidence type="ECO:0000313" key="4">
    <source>
        <dbReference type="Proteomes" id="UP000029093"/>
    </source>
</evidence>
<dbReference type="GeneID" id="303204165"/>
<dbReference type="OrthoDB" id="9804922at2"/>
<feature type="region of interest" description="Disordered" evidence="2">
    <location>
        <begin position="84"/>
        <end position="120"/>
    </location>
</feature>
<reference evidence="3 4" key="1">
    <citation type="submission" date="2014-03" db="EMBL/GenBank/DDBJ databases">
        <title>Genomics of Bifidobacteria.</title>
        <authorList>
            <person name="Ventura M."/>
            <person name="Milani C."/>
            <person name="Lugli G.A."/>
        </authorList>
    </citation>
    <scope>NUCLEOTIDE SEQUENCE [LARGE SCALE GENOMIC DNA]</scope>
    <source>
        <strain evidence="3 4">LMG 10736</strain>
    </source>
</reference>
<feature type="compositionally biased region" description="Polar residues" evidence="2">
    <location>
        <begin position="87"/>
        <end position="101"/>
    </location>
</feature>
<feature type="compositionally biased region" description="Acidic residues" evidence="2">
    <location>
        <begin position="102"/>
        <end position="113"/>
    </location>
</feature>
<protein>
    <recommendedName>
        <fullName evidence="5">DUF3847 domain-containing protein</fullName>
    </recommendedName>
</protein>